<reference evidence="1 2" key="1">
    <citation type="submission" date="2018-08" db="EMBL/GenBank/DDBJ databases">
        <title>Recombination of ecologically and evolutionarily significant loci maintains genetic cohesion in the Pseudomonas syringae species complex.</title>
        <authorList>
            <person name="Dillon M."/>
            <person name="Thakur S."/>
            <person name="Almeida R.N.D."/>
            <person name="Weir B.S."/>
            <person name="Guttman D.S."/>
        </authorList>
    </citation>
    <scope>NUCLEOTIDE SEQUENCE [LARGE SCALE GENOMIC DNA]</scope>
    <source>
        <strain evidence="1 2">NCPPB2445</strain>
    </source>
</reference>
<dbReference type="RefSeq" id="WP_053193973.1">
    <property type="nucleotide sequence ID" value="NZ_LHVK01000022.1"/>
</dbReference>
<dbReference type="EMBL" id="RBOJ01000072">
    <property type="protein sequence ID" value="RMM49906.1"/>
    <property type="molecule type" value="Genomic_DNA"/>
</dbReference>
<gene>
    <name evidence="1" type="ORF">ALQ77_02886</name>
</gene>
<dbReference type="AlphaFoldDB" id="A0A3M3EM79"/>
<dbReference type="OrthoDB" id="6966761at2"/>
<dbReference type="STRING" id="47879.AXG94_02135"/>
<sequence length="277" mass="30997">MEWSRYGNPEMVDWEGRGYFAYPDAVTMPPKREVGQLPQEDDYFQWLEALRRAKHGDFSLLPGLVELSGGDTHPVNRRLCAELLGDAGPTSTVDTLAARLASEDVGLELTLAWGAVLTRRGKLADMPIVLAAFERVATISDAEILPVHLSGCLETGYELCDHQDYDSLDSYRNAVLNKCAELAGRFGTDQVCVDGGEPLSVIGLAQRILRRLREPCFPFELRRRFECATGIDCSSFYHDRVFRPMQASALLEAFLEDSHASEFESGVRYFFGHRIPD</sequence>
<keyword evidence="2" id="KW-1185">Reference proteome</keyword>
<proteinExistence type="predicted"/>
<protein>
    <submittedName>
        <fullName evidence="1">Uncharacterized protein</fullName>
    </submittedName>
</protein>
<name>A0A3M3EM79_9PSED</name>
<evidence type="ECO:0000313" key="1">
    <source>
        <dbReference type="EMBL" id="RMM49906.1"/>
    </source>
</evidence>
<accession>A0A3M3EM79</accession>
<evidence type="ECO:0000313" key="2">
    <source>
        <dbReference type="Proteomes" id="UP000270661"/>
    </source>
</evidence>
<organism evidence="1 2">
    <name type="scientific">Pseudomonas corrugata</name>
    <dbReference type="NCBI Taxonomy" id="47879"/>
    <lineage>
        <taxon>Bacteria</taxon>
        <taxon>Pseudomonadati</taxon>
        <taxon>Pseudomonadota</taxon>
        <taxon>Gammaproteobacteria</taxon>
        <taxon>Pseudomonadales</taxon>
        <taxon>Pseudomonadaceae</taxon>
        <taxon>Pseudomonas</taxon>
    </lineage>
</organism>
<comment type="caution">
    <text evidence="1">The sequence shown here is derived from an EMBL/GenBank/DDBJ whole genome shotgun (WGS) entry which is preliminary data.</text>
</comment>
<dbReference type="Proteomes" id="UP000270661">
    <property type="component" value="Unassembled WGS sequence"/>
</dbReference>